<reference evidence="1" key="1">
    <citation type="submission" date="2018-06" db="EMBL/GenBank/DDBJ databases">
        <authorList>
            <person name="Zhirakovskaya E."/>
        </authorList>
    </citation>
    <scope>NUCLEOTIDE SEQUENCE</scope>
</reference>
<sequence>MKKLIKVILVSIVFAGFLSATACSNTWSGIGKDIEDMGKDMQE</sequence>
<organism evidence="1">
    <name type="scientific">hydrothermal vent metagenome</name>
    <dbReference type="NCBI Taxonomy" id="652676"/>
    <lineage>
        <taxon>unclassified sequences</taxon>
        <taxon>metagenomes</taxon>
        <taxon>ecological metagenomes</taxon>
    </lineage>
</organism>
<accession>A0A3B0XA75</accession>
<dbReference type="AlphaFoldDB" id="A0A3B0XA75"/>
<proteinExistence type="predicted"/>
<gene>
    <name evidence="1" type="ORF">MNBD_GAMMA11-181</name>
</gene>
<dbReference type="PROSITE" id="PS51257">
    <property type="entry name" value="PROKAR_LIPOPROTEIN"/>
    <property type="match status" value="1"/>
</dbReference>
<evidence type="ECO:0000313" key="1">
    <source>
        <dbReference type="EMBL" id="VAW65195.1"/>
    </source>
</evidence>
<evidence type="ECO:0008006" key="2">
    <source>
        <dbReference type="Google" id="ProtNLM"/>
    </source>
</evidence>
<name>A0A3B0XA75_9ZZZZ</name>
<protein>
    <recommendedName>
        <fullName evidence="2">Entericidin EcnAB</fullName>
    </recommendedName>
</protein>
<dbReference type="EMBL" id="UOFG01000246">
    <property type="protein sequence ID" value="VAW65195.1"/>
    <property type="molecule type" value="Genomic_DNA"/>
</dbReference>